<dbReference type="EMBL" id="BAABJO010000026">
    <property type="protein sequence ID" value="GAA5132776.1"/>
    <property type="molecule type" value="Genomic_DNA"/>
</dbReference>
<proteinExistence type="predicted"/>
<protein>
    <recommendedName>
        <fullName evidence="3">OsmC-like protein</fullName>
    </recommendedName>
</protein>
<gene>
    <name evidence="1" type="ORF">GCM10023320_57920</name>
</gene>
<accession>A0ABP9NTA8</accession>
<dbReference type="InterPro" id="IPR015946">
    <property type="entry name" value="KH_dom-like_a/b"/>
</dbReference>
<dbReference type="Gene3D" id="3.30.300.20">
    <property type="match status" value="1"/>
</dbReference>
<dbReference type="SUPFAM" id="SSF82784">
    <property type="entry name" value="OsmC-like"/>
    <property type="match status" value="1"/>
</dbReference>
<reference evidence="2" key="1">
    <citation type="journal article" date="2019" name="Int. J. Syst. Evol. Microbiol.">
        <title>The Global Catalogue of Microorganisms (GCM) 10K type strain sequencing project: providing services to taxonomists for standard genome sequencing and annotation.</title>
        <authorList>
            <consortium name="The Broad Institute Genomics Platform"/>
            <consortium name="The Broad Institute Genome Sequencing Center for Infectious Disease"/>
            <person name="Wu L."/>
            <person name="Ma J."/>
        </authorList>
    </citation>
    <scope>NUCLEOTIDE SEQUENCE [LARGE SCALE GENOMIC DNA]</scope>
    <source>
        <strain evidence="2">JCM 18302</strain>
    </source>
</reference>
<keyword evidence="2" id="KW-1185">Reference proteome</keyword>
<dbReference type="Proteomes" id="UP001500804">
    <property type="component" value="Unassembled WGS sequence"/>
</dbReference>
<evidence type="ECO:0008006" key="3">
    <source>
        <dbReference type="Google" id="ProtNLM"/>
    </source>
</evidence>
<organism evidence="1 2">
    <name type="scientific">Pseudonocardia adelaidensis</name>
    <dbReference type="NCBI Taxonomy" id="648754"/>
    <lineage>
        <taxon>Bacteria</taxon>
        <taxon>Bacillati</taxon>
        <taxon>Actinomycetota</taxon>
        <taxon>Actinomycetes</taxon>
        <taxon>Pseudonocardiales</taxon>
        <taxon>Pseudonocardiaceae</taxon>
        <taxon>Pseudonocardia</taxon>
    </lineage>
</organism>
<evidence type="ECO:0000313" key="2">
    <source>
        <dbReference type="Proteomes" id="UP001500804"/>
    </source>
</evidence>
<name>A0ABP9NTA8_9PSEU</name>
<sequence>MGHARGEIELEDNVLVIKRIHVEYSGVAVPEDKRDAADRALTTHQQACPVSRSIEAAIEVTTAWARPADS</sequence>
<dbReference type="InterPro" id="IPR036102">
    <property type="entry name" value="OsmC/Ohrsf"/>
</dbReference>
<comment type="caution">
    <text evidence="1">The sequence shown here is derived from an EMBL/GenBank/DDBJ whole genome shotgun (WGS) entry which is preliminary data.</text>
</comment>
<evidence type="ECO:0000313" key="1">
    <source>
        <dbReference type="EMBL" id="GAA5132776.1"/>
    </source>
</evidence>